<dbReference type="Proteomes" id="UP000183832">
    <property type="component" value="Unassembled WGS sequence"/>
</dbReference>
<protein>
    <submittedName>
        <fullName evidence="1">CLUMA_CG005987, isoform A</fullName>
    </submittedName>
</protein>
<dbReference type="AlphaFoldDB" id="A0A1J1HWK7"/>
<gene>
    <name evidence="1" type="ORF">CLUMA_CG005987</name>
</gene>
<evidence type="ECO:0000313" key="2">
    <source>
        <dbReference type="Proteomes" id="UP000183832"/>
    </source>
</evidence>
<evidence type="ECO:0000313" key="1">
    <source>
        <dbReference type="EMBL" id="CRK92397.1"/>
    </source>
</evidence>
<sequence length="66" mass="7321">MFVKGADHGSASARCLQVMLRKSLVLFKKNGLFPRICLLFLGICLVLQCSNSAFALQFFPMICPLL</sequence>
<proteinExistence type="predicted"/>
<accession>A0A1J1HWK7</accession>
<keyword evidence="2" id="KW-1185">Reference proteome</keyword>
<reference evidence="1 2" key="1">
    <citation type="submission" date="2015-04" db="EMBL/GenBank/DDBJ databases">
        <authorList>
            <person name="Syromyatnikov M.Y."/>
            <person name="Popov V.N."/>
        </authorList>
    </citation>
    <scope>NUCLEOTIDE SEQUENCE [LARGE SCALE GENOMIC DNA]</scope>
</reference>
<dbReference type="EMBL" id="CVRI01000027">
    <property type="protein sequence ID" value="CRK92397.1"/>
    <property type="molecule type" value="Genomic_DNA"/>
</dbReference>
<organism evidence="1 2">
    <name type="scientific">Clunio marinus</name>
    <dbReference type="NCBI Taxonomy" id="568069"/>
    <lineage>
        <taxon>Eukaryota</taxon>
        <taxon>Metazoa</taxon>
        <taxon>Ecdysozoa</taxon>
        <taxon>Arthropoda</taxon>
        <taxon>Hexapoda</taxon>
        <taxon>Insecta</taxon>
        <taxon>Pterygota</taxon>
        <taxon>Neoptera</taxon>
        <taxon>Endopterygota</taxon>
        <taxon>Diptera</taxon>
        <taxon>Nematocera</taxon>
        <taxon>Chironomoidea</taxon>
        <taxon>Chironomidae</taxon>
        <taxon>Clunio</taxon>
    </lineage>
</organism>
<name>A0A1J1HWK7_9DIPT</name>